<organism evidence="9 10">
    <name type="scientific">Nonomuraea wenchangensis</name>
    <dbReference type="NCBI Taxonomy" id="568860"/>
    <lineage>
        <taxon>Bacteria</taxon>
        <taxon>Bacillati</taxon>
        <taxon>Actinomycetota</taxon>
        <taxon>Actinomycetes</taxon>
        <taxon>Streptosporangiales</taxon>
        <taxon>Streptosporangiaceae</taxon>
        <taxon>Nonomuraea</taxon>
    </lineage>
</organism>
<dbReference type="InterPro" id="IPR035906">
    <property type="entry name" value="MetI-like_sf"/>
</dbReference>
<dbReference type="PANTHER" id="PTHR43744">
    <property type="entry name" value="ABC TRANSPORTER PERMEASE PROTEIN MG189-RELATED-RELATED"/>
    <property type="match status" value="1"/>
</dbReference>
<dbReference type="Proteomes" id="UP000199361">
    <property type="component" value="Unassembled WGS sequence"/>
</dbReference>
<dbReference type="AlphaFoldDB" id="A0A1I0A3I7"/>
<dbReference type="RefSeq" id="WP_091076569.1">
    <property type="nucleotide sequence ID" value="NZ_FOHX01000001.1"/>
</dbReference>
<keyword evidence="5 7" id="KW-1133">Transmembrane helix</keyword>
<evidence type="ECO:0000259" key="8">
    <source>
        <dbReference type="PROSITE" id="PS50928"/>
    </source>
</evidence>
<feature type="domain" description="ABC transmembrane type-1" evidence="8">
    <location>
        <begin position="73"/>
        <end position="276"/>
    </location>
</feature>
<keyword evidence="6 7" id="KW-0472">Membrane</keyword>
<evidence type="ECO:0000313" key="10">
    <source>
        <dbReference type="Proteomes" id="UP000199361"/>
    </source>
</evidence>
<comment type="similarity">
    <text evidence="7">Belongs to the binding-protein-dependent transport system permease family.</text>
</comment>
<evidence type="ECO:0000256" key="6">
    <source>
        <dbReference type="ARBA" id="ARBA00023136"/>
    </source>
</evidence>
<evidence type="ECO:0000313" key="9">
    <source>
        <dbReference type="EMBL" id="SES88536.1"/>
    </source>
</evidence>
<keyword evidence="4 7" id="KW-0812">Transmembrane</keyword>
<dbReference type="SUPFAM" id="SSF161098">
    <property type="entry name" value="MetI-like"/>
    <property type="match status" value="1"/>
</dbReference>
<keyword evidence="3" id="KW-1003">Cell membrane</keyword>
<dbReference type="Pfam" id="PF00528">
    <property type="entry name" value="BPD_transp_1"/>
    <property type="match status" value="1"/>
</dbReference>
<dbReference type="PROSITE" id="PS50928">
    <property type="entry name" value="ABC_TM1"/>
    <property type="match status" value="1"/>
</dbReference>
<dbReference type="GO" id="GO:0005886">
    <property type="term" value="C:plasma membrane"/>
    <property type="evidence" value="ECO:0007669"/>
    <property type="project" value="UniProtKB-SubCell"/>
</dbReference>
<dbReference type="CDD" id="cd06261">
    <property type="entry name" value="TM_PBP2"/>
    <property type="match status" value="1"/>
</dbReference>
<dbReference type="EMBL" id="FOHX01000001">
    <property type="protein sequence ID" value="SES88536.1"/>
    <property type="molecule type" value="Genomic_DNA"/>
</dbReference>
<dbReference type="PANTHER" id="PTHR43744:SF12">
    <property type="entry name" value="ABC TRANSPORTER PERMEASE PROTEIN MG189-RELATED"/>
    <property type="match status" value="1"/>
</dbReference>
<feature type="transmembrane region" description="Helical" evidence="7">
    <location>
        <begin position="255"/>
        <end position="275"/>
    </location>
</feature>
<evidence type="ECO:0000256" key="2">
    <source>
        <dbReference type="ARBA" id="ARBA00022448"/>
    </source>
</evidence>
<comment type="subcellular location">
    <subcellularLocation>
        <location evidence="1 7">Cell membrane</location>
        <topology evidence="1 7">Multi-pass membrane protein</topology>
    </subcellularLocation>
</comment>
<gene>
    <name evidence="9" type="ORF">SAMN05421811_101646</name>
</gene>
<evidence type="ECO:0000256" key="3">
    <source>
        <dbReference type="ARBA" id="ARBA00022475"/>
    </source>
</evidence>
<name>A0A1I0A3I7_9ACTN</name>
<dbReference type="InterPro" id="IPR000515">
    <property type="entry name" value="MetI-like"/>
</dbReference>
<keyword evidence="10" id="KW-1185">Reference proteome</keyword>
<accession>A0A1I0A3I7</accession>
<evidence type="ECO:0000256" key="5">
    <source>
        <dbReference type="ARBA" id="ARBA00022989"/>
    </source>
</evidence>
<dbReference type="Gene3D" id="1.10.3720.10">
    <property type="entry name" value="MetI-like"/>
    <property type="match status" value="1"/>
</dbReference>
<dbReference type="STRING" id="568860.SAMN05421811_101646"/>
<dbReference type="OrthoDB" id="5138956at2"/>
<sequence length="291" mass="30823">MSARTARAGTGRRRALLTGVVTLLVAMPFVWMVSLAFKPKTEVFSYPPKLLPDQPTLDNFAYVWNSTNIPGAMANSLVVATLTVAGNCIAATAAGYALARIDFRGSRLLFTTVLGSAMVPSIVQLIPLFLIVKGFPLAGGNDLFGQGGSGLLDSHAGLVLPMLVQPLNIYLARQYFLDMPGELAEAGRLDGAGELRIFWQIYLPLARPIVATIAILSFTGAWEDFLWPLVAVSSPEMQTLPLALSSFAGSGVTQYGPLMAGTFIAIVPVLVIFVAGQRHFVQGLGAGGVKG</sequence>
<evidence type="ECO:0000256" key="7">
    <source>
        <dbReference type="RuleBase" id="RU363032"/>
    </source>
</evidence>
<protein>
    <submittedName>
        <fullName evidence="9">Multiple sugar transport system permease protein</fullName>
    </submittedName>
</protein>
<proteinExistence type="inferred from homology"/>
<feature type="transmembrane region" description="Helical" evidence="7">
    <location>
        <begin position="15"/>
        <end position="37"/>
    </location>
</feature>
<keyword evidence="2 7" id="KW-0813">Transport</keyword>
<dbReference type="GO" id="GO:0055085">
    <property type="term" value="P:transmembrane transport"/>
    <property type="evidence" value="ECO:0007669"/>
    <property type="project" value="InterPro"/>
</dbReference>
<evidence type="ECO:0000256" key="1">
    <source>
        <dbReference type="ARBA" id="ARBA00004651"/>
    </source>
</evidence>
<evidence type="ECO:0000256" key="4">
    <source>
        <dbReference type="ARBA" id="ARBA00022692"/>
    </source>
</evidence>
<feature type="transmembrane region" description="Helical" evidence="7">
    <location>
        <begin position="72"/>
        <end position="96"/>
    </location>
</feature>
<keyword evidence="9" id="KW-0762">Sugar transport</keyword>
<feature type="transmembrane region" description="Helical" evidence="7">
    <location>
        <begin position="205"/>
        <end position="222"/>
    </location>
</feature>
<feature type="transmembrane region" description="Helical" evidence="7">
    <location>
        <begin position="108"/>
        <end position="132"/>
    </location>
</feature>
<feature type="transmembrane region" description="Helical" evidence="7">
    <location>
        <begin position="152"/>
        <end position="171"/>
    </location>
</feature>
<reference evidence="9 10" key="1">
    <citation type="submission" date="2016-10" db="EMBL/GenBank/DDBJ databases">
        <authorList>
            <person name="de Groot N.N."/>
        </authorList>
    </citation>
    <scope>NUCLEOTIDE SEQUENCE [LARGE SCALE GENOMIC DNA]</scope>
    <source>
        <strain evidence="9 10">CGMCC 4.5598</strain>
    </source>
</reference>